<feature type="compositionally biased region" description="Basic and acidic residues" evidence="1">
    <location>
        <begin position="1"/>
        <end position="21"/>
    </location>
</feature>
<dbReference type="KEGG" id="pazo:AYR47_26325"/>
<evidence type="ECO:0000313" key="2">
    <source>
        <dbReference type="EMBL" id="AMN81611.1"/>
    </source>
</evidence>
<gene>
    <name evidence="2" type="ORF">AYR47_26325</name>
</gene>
<proteinExistence type="predicted"/>
<feature type="region of interest" description="Disordered" evidence="1">
    <location>
        <begin position="1"/>
        <end position="75"/>
    </location>
</feature>
<sequence>MARGEAHDQTHDHQGQNRDPQRLVQVDQPLMPLRNRGRQARADKQHGDDHQRHQPMQQARQGREKPGLGIHGFDS</sequence>
<dbReference type="Proteomes" id="UP000070516">
    <property type="component" value="Chromosome"/>
</dbReference>
<name>A0A127I505_PSEAZ</name>
<reference evidence="2 3" key="1">
    <citation type="submission" date="2016-02" db="EMBL/GenBank/DDBJ databases">
        <title>Complete genome sequence of Pseudomonas azotoformans S4.</title>
        <authorList>
            <person name="Fang Y."/>
            <person name="Wu L."/>
            <person name="Feng G."/>
        </authorList>
    </citation>
    <scope>NUCLEOTIDE SEQUENCE [LARGE SCALE GENOMIC DNA]</scope>
    <source>
        <strain evidence="2 3">S4</strain>
    </source>
</reference>
<protein>
    <submittedName>
        <fullName evidence="2">Uncharacterized protein</fullName>
    </submittedName>
</protein>
<accession>A0A127I505</accession>
<evidence type="ECO:0000256" key="1">
    <source>
        <dbReference type="SAM" id="MobiDB-lite"/>
    </source>
</evidence>
<dbReference type="EMBL" id="CP014546">
    <property type="protein sequence ID" value="AMN81611.1"/>
    <property type="molecule type" value="Genomic_DNA"/>
</dbReference>
<evidence type="ECO:0000313" key="3">
    <source>
        <dbReference type="Proteomes" id="UP000070516"/>
    </source>
</evidence>
<feature type="compositionally biased region" description="Basic and acidic residues" evidence="1">
    <location>
        <begin position="40"/>
        <end position="52"/>
    </location>
</feature>
<dbReference type="AlphaFoldDB" id="A0A127I505"/>
<organism evidence="2 3">
    <name type="scientific">Pseudomonas azotoformans</name>
    <dbReference type="NCBI Taxonomy" id="47878"/>
    <lineage>
        <taxon>Bacteria</taxon>
        <taxon>Pseudomonadati</taxon>
        <taxon>Pseudomonadota</taxon>
        <taxon>Gammaproteobacteria</taxon>
        <taxon>Pseudomonadales</taxon>
        <taxon>Pseudomonadaceae</taxon>
        <taxon>Pseudomonas</taxon>
    </lineage>
</organism>